<name>A0A5D0MDQ3_9BACT</name>
<feature type="transmembrane region" description="Helical" evidence="1">
    <location>
        <begin position="100"/>
        <end position="123"/>
    </location>
</feature>
<feature type="transmembrane region" description="Helical" evidence="1">
    <location>
        <begin position="135"/>
        <end position="156"/>
    </location>
</feature>
<keyword evidence="1" id="KW-1133">Transmembrane helix</keyword>
<evidence type="ECO:0008006" key="4">
    <source>
        <dbReference type="Google" id="ProtNLM"/>
    </source>
</evidence>
<sequence length="159" mass="17496">MKYLYIVAAIALIISFVKDKKKTLKGIKRGLKKFQKILPKYLMLLVIISIVLLLSEDFIIKYLNQGNILIGTLSSVIIGSVTMMPGFIAYPLSGVLLEKGVAYIIIGGFVTSLMLVGVVTYPVEKEYFGKKLTILRNLFGFLIAVGIAIGIGLFYGEVL</sequence>
<reference evidence="2" key="1">
    <citation type="submission" date="2019-08" db="EMBL/GenBank/DDBJ databases">
        <title>Genomic characterization of a novel candidate phylum (ARYD3) from a high temperature, high salinity tertiary oil reservoir in north central Oklahoma, USA.</title>
        <authorList>
            <person name="Youssef N.H."/>
            <person name="Yadav A."/>
            <person name="Elshahed M.S."/>
        </authorList>
    </citation>
    <scope>NUCLEOTIDE SEQUENCE [LARGE SCALE GENOMIC DNA]</scope>
    <source>
        <strain evidence="2">ARYD3</strain>
    </source>
</reference>
<keyword evidence="1" id="KW-0472">Membrane</keyword>
<proteinExistence type="predicted"/>
<organism evidence="2 3">
    <name type="scientific">Candidatus Mcinerneyibacterium aminivorans</name>
    <dbReference type="NCBI Taxonomy" id="2703815"/>
    <lineage>
        <taxon>Bacteria</taxon>
        <taxon>Candidatus Macinerneyibacteriota</taxon>
        <taxon>Candidatus Mcinerneyibacteria</taxon>
        <taxon>Candidatus Mcinerneyibacteriales</taxon>
        <taxon>Candidatus Mcinerneyibacteriaceae</taxon>
        <taxon>Candidatus Mcinerneyibacterium</taxon>
    </lineage>
</organism>
<accession>A0A5D0MDQ3</accession>
<keyword evidence="3" id="KW-1185">Reference proteome</keyword>
<protein>
    <recommendedName>
        <fullName evidence="4">Permease</fullName>
    </recommendedName>
</protein>
<comment type="caution">
    <text evidence="2">The sequence shown here is derived from an EMBL/GenBank/DDBJ whole genome shotgun (WGS) entry which is preliminary data.</text>
</comment>
<keyword evidence="1" id="KW-0812">Transmembrane</keyword>
<evidence type="ECO:0000313" key="3">
    <source>
        <dbReference type="Proteomes" id="UP000324143"/>
    </source>
</evidence>
<dbReference type="EMBL" id="VSIX01000054">
    <property type="protein sequence ID" value="TYB31136.1"/>
    <property type="molecule type" value="Genomic_DNA"/>
</dbReference>
<evidence type="ECO:0000256" key="1">
    <source>
        <dbReference type="SAM" id="Phobius"/>
    </source>
</evidence>
<feature type="transmembrane region" description="Helical" evidence="1">
    <location>
        <begin position="67"/>
        <end position="88"/>
    </location>
</feature>
<gene>
    <name evidence="2" type="ORF">FXF47_05725</name>
</gene>
<dbReference type="Proteomes" id="UP000324143">
    <property type="component" value="Unassembled WGS sequence"/>
</dbReference>
<dbReference type="AlphaFoldDB" id="A0A5D0MDQ3"/>
<evidence type="ECO:0000313" key="2">
    <source>
        <dbReference type="EMBL" id="TYB31136.1"/>
    </source>
</evidence>
<feature type="transmembrane region" description="Helical" evidence="1">
    <location>
        <begin position="41"/>
        <end position="60"/>
    </location>
</feature>